<dbReference type="CTD" id="8234974"/>
<proteinExistence type="predicted"/>
<keyword evidence="2" id="KW-0812">Transmembrane</keyword>
<keyword evidence="2" id="KW-0472">Membrane</keyword>
<dbReference type="eggNOG" id="ENOG502RQKA">
    <property type="taxonomic scope" value="Eukaryota"/>
</dbReference>
<evidence type="ECO:0000313" key="5">
    <source>
        <dbReference type="Proteomes" id="UP000009046"/>
    </source>
</evidence>
<dbReference type="HOGENOM" id="CLU_076728_0_0_1"/>
<evidence type="ECO:0000313" key="3">
    <source>
        <dbReference type="EMBL" id="EEB18647.1"/>
    </source>
</evidence>
<dbReference type="InParanoid" id="E0VZ41"/>
<evidence type="ECO:0000256" key="1">
    <source>
        <dbReference type="SAM" id="MobiDB-lite"/>
    </source>
</evidence>
<dbReference type="EMBL" id="AAZO01006364">
    <property type="status" value="NOT_ANNOTATED_CDS"/>
    <property type="molecule type" value="Genomic_DNA"/>
</dbReference>
<protein>
    <submittedName>
        <fullName evidence="3 4">Uncharacterized protein</fullName>
    </submittedName>
</protein>
<feature type="compositionally biased region" description="Gly residues" evidence="1">
    <location>
        <begin position="287"/>
        <end position="305"/>
    </location>
</feature>
<dbReference type="OrthoDB" id="8194427at2759"/>
<dbReference type="AlphaFoldDB" id="E0VZ41"/>
<dbReference type="GeneID" id="8234974"/>
<dbReference type="EMBL" id="DS235849">
    <property type="protein sequence ID" value="EEB18647.1"/>
    <property type="molecule type" value="Genomic_DNA"/>
</dbReference>
<organism>
    <name type="scientific">Pediculus humanus subsp. corporis</name>
    <name type="common">Body louse</name>
    <dbReference type="NCBI Taxonomy" id="121224"/>
    <lineage>
        <taxon>Eukaryota</taxon>
        <taxon>Metazoa</taxon>
        <taxon>Ecdysozoa</taxon>
        <taxon>Arthropoda</taxon>
        <taxon>Hexapoda</taxon>
        <taxon>Insecta</taxon>
        <taxon>Pterygota</taxon>
        <taxon>Neoptera</taxon>
        <taxon>Paraneoptera</taxon>
        <taxon>Psocodea</taxon>
        <taxon>Troctomorpha</taxon>
        <taxon>Phthiraptera</taxon>
        <taxon>Anoplura</taxon>
        <taxon>Pediculidae</taxon>
        <taxon>Pediculus</taxon>
    </lineage>
</organism>
<feature type="transmembrane region" description="Helical" evidence="2">
    <location>
        <begin position="65"/>
        <end position="84"/>
    </location>
</feature>
<reference evidence="3" key="2">
    <citation type="submission" date="2007-04" db="EMBL/GenBank/DDBJ databases">
        <title>The genome of the human body louse.</title>
        <authorList>
            <consortium name="The Human Body Louse Genome Consortium"/>
            <person name="Kirkness E."/>
            <person name="Walenz B."/>
            <person name="Hass B."/>
            <person name="Bruggner R."/>
            <person name="Strausberg R."/>
        </authorList>
    </citation>
    <scope>NUCLEOTIDE SEQUENCE</scope>
    <source>
        <strain evidence="3">USDA</strain>
    </source>
</reference>
<name>E0VZ41_PEDHC</name>
<accession>E0VZ41</accession>
<reference evidence="3" key="1">
    <citation type="submission" date="2007-04" db="EMBL/GenBank/DDBJ databases">
        <title>Annotation of Pediculus humanus corporis strain USDA.</title>
        <authorList>
            <person name="Kirkness E."/>
            <person name="Hannick L."/>
            <person name="Hass B."/>
            <person name="Bruggner R."/>
            <person name="Lawson D."/>
            <person name="Bidwell S."/>
            <person name="Joardar V."/>
            <person name="Caler E."/>
            <person name="Walenz B."/>
            <person name="Inman J."/>
            <person name="Schobel S."/>
            <person name="Galinsky K."/>
            <person name="Amedeo P."/>
            <person name="Strausberg R."/>
        </authorList>
    </citation>
    <scope>NUCLEOTIDE SEQUENCE</scope>
    <source>
        <strain evidence="3">USDA</strain>
    </source>
</reference>
<sequence>MLKVVCYPIFVGVPRSCWSSGLRKYVFLCTACGSLSILLGALFLTVYFMLKSYTSSLNHFETMPTYVPSGMLIATGFLIICLAWRKNRNSFLMKLCGLCSLSCAVLCVSVTVTTTVIHMNRLQTLRECLYTQKTQSCTCYSVIMDNNRISDEGIKFVFNSTPDCEVIHGALYSCLRAIFGLSVIGILVCIFSCMLIYQLLSHEKKKMYWAQLEMRCRYLYRQQRNPHYYSCCDECRYPPHPHEIFPWELMRNRIGNLYTPNPEDRGNHNRLRSGWNWRRLPWNRNGNGNGGGGTGGEGVGGGNGNVVGTSGEPSR</sequence>
<dbReference type="KEGG" id="phu:Phum_PHUM524320"/>
<dbReference type="Proteomes" id="UP000009046">
    <property type="component" value="Unassembled WGS sequence"/>
</dbReference>
<feature type="transmembrane region" description="Helical" evidence="2">
    <location>
        <begin position="177"/>
        <end position="200"/>
    </location>
</feature>
<dbReference type="VEuPathDB" id="VectorBase:PHUM524320"/>
<reference evidence="4" key="3">
    <citation type="submission" date="2021-02" db="UniProtKB">
        <authorList>
            <consortium name="EnsemblMetazoa"/>
        </authorList>
    </citation>
    <scope>IDENTIFICATION</scope>
    <source>
        <strain evidence="4">USDA</strain>
    </source>
</reference>
<feature type="transmembrane region" description="Helical" evidence="2">
    <location>
        <begin position="91"/>
        <end position="117"/>
    </location>
</feature>
<feature type="region of interest" description="Disordered" evidence="1">
    <location>
        <begin position="286"/>
        <end position="315"/>
    </location>
</feature>
<evidence type="ECO:0000313" key="4">
    <source>
        <dbReference type="EnsemblMetazoa" id="PHUM524320-PA"/>
    </source>
</evidence>
<dbReference type="EnsemblMetazoa" id="PHUM524320-RA">
    <property type="protein sequence ID" value="PHUM524320-PA"/>
    <property type="gene ID" value="PHUM524320"/>
</dbReference>
<keyword evidence="2" id="KW-1133">Transmembrane helix</keyword>
<dbReference type="RefSeq" id="XP_002431385.1">
    <property type="nucleotide sequence ID" value="XM_002431340.1"/>
</dbReference>
<feature type="compositionally biased region" description="Low complexity" evidence="1">
    <location>
        <begin position="306"/>
        <end position="315"/>
    </location>
</feature>
<dbReference type="OMA" id="CEECRYS"/>
<dbReference type="PANTHER" id="PTHR39952:SF1">
    <property type="match status" value="1"/>
</dbReference>
<keyword evidence="5" id="KW-1185">Reference proteome</keyword>
<feature type="transmembrane region" description="Helical" evidence="2">
    <location>
        <begin position="25"/>
        <end position="50"/>
    </location>
</feature>
<evidence type="ECO:0000256" key="2">
    <source>
        <dbReference type="SAM" id="Phobius"/>
    </source>
</evidence>
<gene>
    <name evidence="4" type="primary">8234974</name>
    <name evidence="3" type="ORF">Phum_PHUM524320</name>
</gene>
<dbReference type="PANTHER" id="PTHR39952">
    <property type="entry name" value="FI02073P"/>
    <property type="match status" value="1"/>
</dbReference>